<feature type="transmembrane region" description="Helical" evidence="1">
    <location>
        <begin position="6"/>
        <end position="29"/>
    </location>
</feature>
<organism evidence="2 3">
    <name type="scientific">Succinivibrio faecicola</name>
    <dbReference type="NCBI Taxonomy" id="2820300"/>
    <lineage>
        <taxon>Bacteria</taxon>
        <taxon>Pseudomonadati</taxon>
        <taxon>Pseudomonadota</taxon>
        <taxon>Gammaproteobacteria</taxon>
        <taxon>Aeromonadales</taxon>
        <taxon>Succinivibrionaceae</taxon>
        <taxon>Succinivibrio</taxon>
    </lineage>
</organism>
<keyword evidence="1" id="KW-1133">Transmembrane helix</keyword>
<evidence type="ECO:0000313" key="2">
    <source>
        <dbReference type="EMBL" id="MBW7569683.1"/>
    </source>
</evidence>
<proteinExistence type="predicted"/>
<evidence type="ECO:0000256" key="1">
    <source>
        <dbReference type="SAM" id="Phobius"/>
    </source>
</evidence>
<sequence length="116" mass="12862">MEHSNYYLYIVILSFVATYPVRSIPALFISKLKLSPYWQKVWDLVPYTALTALVFPGIFNCIKEKVLVDGIETEVINVHAAAIGTVVAIVSALFKLPLSVTVLLSVVATYISVLIF</sequence>
<dbReference type="Pfam" id="PF05437">
    <property type="entry name" value="AzlD"/>
    <property type="match status" value="1"/>
</dbReference>
<comment type="caution">
    <text evidence="2">The sequence shown here is derived from an EMBL/GenBank/DDBJ whole genome shotgun (WGS) entry which is preliminary data.</text>
</comment>
<accession>A0ABS7DEF1</accession>
<evidence type="ECO:0000313" key="3">
    <source>
        <dbReference type="Proteomes" id="UP000731465"/>
    </source>
</evidence>
<name>A0ABS7DEF1_9GAMM</name>
<gene>
    <name evidence="2" type="ORF">J5V48_02115</name>
</gene>
<dbReference type="EMBL" id="JAGFNY010000003">
    <property type="protein sequence ID" value="MBW7569683.1"/>
    <property type="molecule type" value="Genomic_DNA"/>
</dbReference>
<keyword evidence="1" id="KW-0472">Membrane</keyword>
<feature type="transmembrane region" description="Helical" evidence="1">
    <location>
        <begin position="96"/>
        <end position="115"/>
    </location>
</feature>
<keyword evidence="3" id="KW-1185">Reference proteome</keyword>
<feature type="transmembrane region" description="Helical" evidence="1">
    <location>
        <begin position="41"/>
        <end position="59"/>
    </location>
</feature>
<dbReference type="RefSeq" id="WP_219936553.1">
    <property type="nucleotide sequence ID" value="NZ_JAGFNY010000003.1"/>
</dbReference>
<dbReference type="Proteomes" id="UP000731465">
    <property type="component" value="Unassembled WGS sequence"/>
</dbReference>
<reference evidence="2 3" key="1">
    <citation type="submission" date="2021-03" db="EMBL/GenBank/DDBJ databases">
        <title>Succinivibrio sp. nov. isolated from feces of cow.</title>
        <authorList>
            <person name="Choi J.-Y."/>
        </authorList>
    </citation>
    <scope>NUCLEOTIDE SEQUENCE [LARGE SCALE GENOMIC DNA]</scope>
    <source>
        <strain evidence="2 3">AGMB01872</strain>
    </source>
</reference>
<protein>
    <submittedName>
        <fullName evidence="2">AzlD domain-containing protein</fullName>
    </submittedName>
</protein>
<dbReference type="InterPro" id="IPR008407">
    <property type="entry name" value="Brnchd-chn_aa_trnsp_AzlD"/>
</dbReference>
<keyword evidence="1" id="KW-0812">Transmembrane</keyword>